<reference evidence="2" key="1">
    <citation type="journal article" date="2024" name="Proc. Natl. Acad. Sci. U.S.A.">
        <title>Extraordinary preservation of gene collinearity over three hundred million years revealed in homosporous lycophytes.</title>
        <authorList>
            <person name="Li C."/>
            <person name="Wickell D."/>
            <person name="Kuo L.Y."/>
            <person name="Chen X."/>
            <person name="Nie B."/>
            <person name="Liao X."/>
            <person name="Peng D."/>
            <person name="Ji J."/>
            <person name="Jenkins J."/>
            <person name="Williams M."/>
            <person name="Shu S."/>
            <person name="Plott C."/>
            <person name="Barry K."/>
            <person name="Rajasekar S."/>
            <person name="Grimwood J."/>
            <person name="Han X."/>
            <person name="Sun S."/>
            <person name="Hou Z."/>
            <person name="He W."/>
            <person name="Dai G."/>
            <person name="Sun C."/>
            <person name="Schmutz J."/>
            <person name="Leebens-Mack J.H."/>
            <person name="Li F.W."/>
            <person name="Wang L."/>
        </authorList>
    </citation>
    <scope>NUCLEOTIDE SEQUENCE [LARGE SCALE GENOMIC DNA]</scope>
    <source>
        <strain evidence="2">cv. PW_Plant_1</strain>
    </source>
</reference>
<evidence type="ECO:0000313" key="1">
    <source>
        <dbReference type="EMBL" id="KAJ7531261.1"/>
    </source>
</evidence>
<comment type="caution">
    <text evidence="1">The sequence shown here is derived from an EMBL/GenBank/DDBJ whole genome shotgun (WGS) entry which is preliminary data.</text>
</comment>
<accession>A0ACC2BNE6</accession>
<sequence>MEGCRGGSMVQQQALHHLCRMWGSHAAAAAAAFASSPNKVLLPLYNSSRGASGFPPQLRSLRKLAIQSACLDISARSLLASSHRALQASLSYHHNSEASSSIQHPQRPPHSVFWLASRVHREFGGIGRAYASGSSNGKADGEGIDTSPDRLQDGVFDEGSAEGGSSGNGMAISRPLDQRIVPVELHKEASDSYLAYAMSVILGRALPDVRDGLKPVHRRILYAMHELGLTSKRPFKKCARVVGEVLGKFHPHGDTAVYDALVRLSQNFSLRSPLINGHGNFGSLDGDPAAAMRYTECRLEALSEAMLLSDLELNTVDFVPNFDGSQQEPLVLPSRLPNILLNGASGIAVGMATNIPPHNLGEVVDALCALIRNPNATVQELMEHLPGPDFPTGGQILGSAGILAAYRTGRGQLTVRGMAAIEETDTRGSRSAIVITEIPYNTNKAALVAKIADLVNDKAGETENVCSSFLSFIILLQILHLNVCFGPLHKTLEGVSDVRDESDRSGMRIVVEVKRGSMPSVVLNNLYKHTTLQSRYSCNMVGILDKEPQIMGIKDFLQHFLDFRCSVIERRARFELKRAEDRDHLVQGILKGLDNLDQVVKIIRHAKDSAQASQSLQQGFALSSIQAEALLALPLRRLTGLERHKLVEEHNALGSQISDLKHLLTSKQRIFQVVEKEALAIKKEFSTPRRTLLEQDNDGQISDIDVIPNDETLVMLSAKGYIKRMQPDTFSAQRRGTLGKSGGKMRTNDAMSDFFVCHNHDYVLFFSERGIVYSIRAYRIPECSRTAAGNPVLQILPIPPGERITSVLPVSKFVEDQYLVMLTEKGYIKRTTLASFSAIRSQGIVAIQLVPGDELKWVRQAAEHDTVLIGSQLGLVVRIACDFERFRVLKRAARGVRAMRLKPGDKLAAMDILPASLLQALEMRHVQAPWLLLVSVNGYGKRVPISSFPSQALNRVGVIGCKFQQGDGLASLFVVGSTVSAADGESEEQIVLGSQGGIFNRLRVRDVSIQGRMGRGVKLMRLEAGDKLNTVSIVTNTELDEHLLTKDLDLIAA</sequence>
<proteinExistence type="predicted"/>
<dbReference type="EMBL" id="CM055105">
    <property type="protein sequence ID" value="KAJ7531261.1"/>
    <property type="molecule type" value="Genomic_DNA"/>
</dbReference>
<evidence type="ECO:0000313" key="2">
    <source>
        <dbReference type="Proteomes" id="UP001162992"/>
    </source>
</evidence>
<keyword evidence="2" id="KW-1185">Reference proteome</keyword>
<name>A0ACC2BNE6_DIPCM</name>
<gene>
    <name evidence="1" type="ORF">O6H91_14G038200</name>
</gene>
<protein>
    <submittedName>
        <fullName evidence="1">Uncharacterized protein</fullName>
    </submittedName>
</protein>
<dbReference type="Proteomes" id="UP001162992">
    <property type="component" value="Chromosome 14"/>
</dbReference>
<organism evidence="1 2">
    <name type="scientific">Diphasiastrum complanatum</name>
    <name type="common">Issler's clubmoss</name>
    <name type="synonym">Lycopodium complanatum</name>
    <dbReference type="NCBI Taxonomy" id="34168"/>
    <lineage>
        <taxon>Eukaryota</taxon>
        <taxon>Viridiplantae</taxon>
        <taxon>Streptophyta</taxon>
        <taxon>Embryophyta</taxon>
        <taxon>Tracheophyta</taxon>
        <taxon>Lycopodiopsida</taxon>
        <taxon>Lycopodiales</taxon>
        <taxon>Lycopodiaceae</taxon>
        <taxon>Lycopodioideae</taxon>
        <taxon>Diphasiastrum</taxon>
    </lineage>
</organism>